<dbReference type="GO" id="GO:0004342">
    <property type="term" value="F:glucosamine-6-phosphate deaminase activity"/>
    <property type="evidence" value="ECO:0007669"/>
    <property type="project" value="UniProtKB-EC"/>
</dbReference>
<feature type="active site" description="For ring-opening step" evidence="3">
    <location>
        <position position="136"/>
    </location>
</feature>
<dbReference type="PROSITE" id="PS01161">
    <property type="entry name" value="GLC_GALNAC_ISOMERASE"/>
    <property type="match status" value="1"/>
</dbReference>
<dbReference type="InterPro" id="IPR037171">
    <property type="entry name" value="NagB/RpiA_transferase-like"/>
</dbReference>
<dbReference type="CDD" id="cd01399">
    <property type="entry name" value="GlcN6P_deaminase"/>
    <property type="match status" value="1"/>
</dbReference>
<evidence type="ECO:0000313" key="6">
    <source>
        <dbReference type="Proteomes" id="UP001597318"/>
    </source>
</evidence>
<dbReference type="SUPFAM" id="SSF100950">
    <property type="entry name" value="NagB/RpiA/CoA transferase-like"/>
    <property type="match status" value="1"/>
</dbReference>
<feature type="domain" description="Glucosamine/galactosamine-6-phosphate isomerase" evidence="4">
    <location>
        <begin position="15"/>
        <end position="226"/>
    </location>
</feature>
<evidence type="ECO:0000256" key="1">
    <source>
        <dbReference type="ARBA" id="ARBA00022801"/>
    </source>
</evidence>
<feature type="active site" description="Proton acceptor; for enolization step" evidence="3">
    <location>
        <position position="67"/>
    </location>
</feature>
<keyword evidence="2 3" id="KW-0119">Carbohydrate metabolism</keyword>
<dbReference type="InterPro" id="IPR018321">
    <property type="entry name" value="Glucosamine6P_isomerase_CS"/>
</dbReference>
<comment type="caution">
    <text evidence="3">Lacks conserved residue(s) required for the propagation of feature annotation.</text>
</comment>
<dbReference type="HAMAP" id="MF_01241">
    <property type="entry name" value="GlcN6P_deamin"/>
    <property type="match status" value="1"/>
</dbReference>
<feature type="active site" description="Proton acceptor; for ring-opening step" evidence="3">
    <location>
        <position position="138"/>
    </location>
</feature>
<comment type="pathway">
    <text evidence="3">Amino-sugar metabolism; N-acetylneuraminate degradation; D-fructose 6-phosphate from N-acetylneuraminate: step 5/5.</text>
</comment>
<dbReference type="EMBL" id="JBHUIK010000006">
    <property type="protein sequence ID" value="MFD2216275.1"/>
    <property type="molecule type" value="Genomic_DNA"/>
</dbReference>
<comment type="caution">
    <text evidence="5">The sequence shown here is derived from an EMBL/GenBank/DDBJ whole genome shotgun (WGS) entry which is preliminary data.</text>
</comment>
<evidence type="ECO:0000256" key="2">
    <source>
        <dbReference type="ARBA" id="ARBA00023277"/>
    </source>
</evidence>
<dbReference type="InterPro" id="IPR006148">
    <property type="entry name" value="Glc/Gal-6P_isomerase"/>
</dbReference>
<dbReference type="EC" id="3.5.99.6" evidence="3"/>
<comment type="similarity">
    <text evidence="3">Belongs to the glucosamine/galactosamine-6-phosphate isomerase family. NagB subfamily.</text>
</comment>
<protein>
    <recommendedName>
        <fullName evidence="3">Glucosamine-6-phosphate deaminase</fullName>
        <ecNumber evidence="3">3.5.99.6</ecNumber>
    </recommendedName>
    <alternativeName>
        <fullName evidence="3">GlcN6P deaminase</fullName>
        <shortName evidence="3">GNPDA</shortName>
    </alternativeName>
    <alternativeName>
        <fullName evidence="3">Glucosamine-6-phosphate isomerase</fullName>
    </alternativeName>
</protein>
<gene>
    <name evidence="3 5" type="primary">nagB</name>
    <name evidence="5" type="ORF">ACFSKK_21605</name>
</gene>
<evidence type="ECO:0000259" key="4">
    <source>
        <dbReference type="Pfam" id="PF01182"/>
    </source>
</evidence>
<keyword evidence="6" id="KW-1185">Reference proteome</keyword>
<proteinExistence type="inferred from homology"/>
<dbReference type="PANTHER" id="PTHR11280">
    <property type="entry name" value="GLUCOSAMINE-6-PHOSPHATE ISOMERASE"/>
    <property type="match status" value="1"/>
</dbReference>
<dbReference type="InterPro" id="IPR004547">
    <property type="entry name" value="Glucosamine6P_isomerase"/>
</dbReference>
<comment type="function">
    <text evidence="3">Catalyzes the reversible isomerization-deamination of glucosamine 6-phosphate (GlcN6P) to form fructose 6-phosphate (Fru6P) and ammonium ion.</text>
</comment>
<comment type="catalytic activity">
    <reaction evidence="3">
        <text>alpha-D-glucosamine 6-phosphate + H2O = beta-D-fructose 6-phosphate + NH4(+)</text>
        <dbReference type="Rhea" id="RHEA:12172"/>
        <dbReference type="ChEBI" id="CHEBI:15377"/>
        <dbReference type="ChEBI" id="CHEBI:28938"/>
        <dbReference type="ChEBI" id="CHEBI:57634"/>
        <dbReference type="ChEBI" id="CHEBI:75989"/>
        <dbReference type="EC" id="3.5.99.6"/>
    </reaction>
</comment>
<reference evidence="6" key="1">
    <citation type="journal article" date="2019" name="Int. J. Syst. Evol. Microbiol.">
        <title>The Global Catalogue of Microorganisms (GCM) 10K type strain sequencing project: providing services to taxonomists for standard genome sequencing and annotation.</title>
        <authorList>
            <consortium name="The Broad Institute Genomics Platform"/>
            <consortium name="The Broad Institute Genome Sequencing Center for Infectious Disease"/>
            <person name="Wu L."/>
            <person name="Ma J."/>
        </authorList>
    </citation>
    <scope>NUCLEOTIDE SEQUENCE [LARGE SCALE GENOMIC DNA]</scope>
    <source>
        <strain evidence="6">CGMCC 1.15474</strain>
    </source>
</reference>
<organism evidence="5 6">
    <name type="scientific">Metabacillus endolithicus</name>
    <dbReference type="NCBI Taxonomy" id="1535204"/>
    <lineage>
        <taxon>Bacteria</taxon>
        <taxon>Bacillati</taxon>
        <taxon>Bacillota</taxon>
        <taxon>Bacilli</taxon>
        <taxon>Bacillales</taxon>
        <taxon>Bacillaceae</taxon>
        <taxon>Metabacillus</taxon>
    </lineage>
</organism>
<dbReference type="RefSeq" id="WP_247339902.1">
    <property type="nucleotide sequence ID" value="NZ_CP095550.1"/>
</dbReference>
<dbReference type="Proteomes" id="UP001597318">
    <property type="component" value="Unassembled WGS sequence"/>
</dbReference>
<evidence type="ECO:0000313" key="5">
    <source>
        <dbReference type="EMBL" id="MFD2216275.1"/>
    </source>
</evidence>
<accession>A0ABW5C363</accession>
<dbReference type="Pfam" id="PF01182">
    <property type="entry name" value="Glucosamine_iso"/>
    <property type="match status" value="1"/>
</dbReference>
<dbReference type="Gene3D" id="3.40.50.1360">
    <property type="match status" value="1"/>
</dbReference>
<evidence type="ECO:0000256" key="3">
    <source>
        <dbReference type="HAMAP-Rule" id="MF_01241"/>
    </source>
</evidence>
<name>A0ABW5C363_9BACI</name>
<sequence length="247" mass="27707">MKVIEVISYDEMSELAARYFLTKITTYPRLTLGLATGSSPKGIYQYLVHDYDKNRTDYSHITTFNLDEYIGLSKDHQNSYYQYMHDNLFHHVNIPPKQIHIPSGINDNNQAECEVYEEKINAIGGIDLQLLGIGANGHIGFNEPGTPFYSKTHVVNLTASTREANMRFFNNICEVPSQAITMGIQTIFNSKEIILLASGQTKQHAMVQLLSGEVSESFPASILNKHPNITVIADEEALLLAKEIGLR</sequence>
<feature type="active site" description="For ring-opening step" evidence="3">
    <location>
        <position position="143"/>
    </location>
</feature>
<dbReference type="NCBIfam" id="TIGR00502">
    <property type="entry name" value="nagB"/>
    <property type="match status" value="1"/>
</dbReference>
<keyword evidence="1 3" id="KW-0378">Hydrolase</keyword>
<dbReference type="PANTHER" id="PTHR11280:SF5">
    <property type="entry name" value="GLUCOSAMINE-6-PHOSPHATE ISOMERASE"/>
    <property type="match status" value="1"/>
</dbReference>